<name>A0A9W8K3E7_9AGAR</name>
<dbReference type="OrthoDB" id="3233595at2759"/>
<protein>
    <recommendedName>
        <fullName evidence="1">Enoyl reductase (ER) domain-containing protein</fullName>
    </recommendedName>
</protein>
<dbReference type="GO" id="GO:0016651">
    <property type="term" value="F:oxidoreductase activity, acting on NAD(P)H"/>
    <property type="evidence" value="ECO:0007669"/>
    <property type="project" value="InterPro"/>
</dbReference>
<dbReference type="PANTHER" id="PTHR45348:SF2">
    <property type="entry name" value="ZINC-TYPE ALCOHOL DEHYDROGENASE-LIKE PROTEIN C2E1P3.01"/>
    <property type="match status" value="1"/>
</dbReference>
<dbReference type="EMBL" id="JANKHO010000283">
    <property type="protein sequence ID" value="KAJ3512074.1"/>
    <property type="molecule type" value="Genomic_DNA"/>
</dbReference>
<keyword evidence="3" id="KW-1185">Reference proteome</keyword>
<gene>
    <name evidence="2" type="ORF">NLJ89_g3733</name>
</gene>
<proteinExistence type="predicted"/>
<evidence type="ECO:0000259" key="1">
    <source>
        <dbReference type="SMART" id="SM00829"/>
    </source>
</evidence>
<dbReference type="SMART" id="SM00829">
    <property type="entry name" value="PKS_ER"/>
    <property type="match status" value="1"/>
</dbReference>
<dbReference type="SUPFAM" id="SSF50129">
    <property type="entry name" value="GroES-like"/>
    <property type="match status" value="1"/>
</dbReference>
<dbReference type="InterPro" id="IPR020843">
    <property type="entry name" value="ER"/>
</dbReference>
<reference evidence="2" key="1">
    <citation type="submission" date="2022-07" db="EMBL/GenBank/DDBJ databases">
        <title>Genome Sequence of Agrocybe chaxingu.</title>
        <authorList>
            <person name="Buettner E."/>
        </authorList>
    </citation>
    <scope>NUCLEOTIDE SEQUENCE</scope>
    <source>
        <strain evidence="2">MP-N11</strain>
    </source>
</reference>
<evidence type="ECO:0000313" key="2">
    <source>
        <dbReference type="EMBL" id="KAJ3512074.1"/>
    </source>
</evidence>
<dbReference type="CDD" id="cd08249">
    <property type="entry name" value="enoyl_reductase_like"/>
    <property type="match status" value="1"/>
</dbReference>
<dbReference type="AlphaFoldDB" id="A0A9W8K3E7"/>
<dbReference type="InterPro" id="IPR013154">
    <property type="entry name" value="ADH-like_N"/>
</dbReference>
<sequence>MSDKQKALVIQEKFGQFMVVETDRYKPGAGEVLIKIQTVALNPADWKIQRRGLGGDDFPIILGIDLAGDVEEVVEHVIELKEGDRVFCQSQWIPPNLSYDEAATLPVALSTAYVGLFNQNPHGAGFSAPLTQAEEGKYAGEPLVVLGGASSVGQLTIQLAELAGFSPIIVTASLKHTDFLKSLGATFVLDRYLPLDALKVEVEKAAAGKPIKIVYDAVSLEVTQQAGMALLAPGGQLVIDLPPAVKAEDDKTIVPVLAGLRMQHNATLLETLYHDKITGFLERGVIKPNRFEVLPNGLAGIPDGLKRMEADQISGIKLVAHPPETP</sequence>
<dbReference type="InterPro" id="IPR036291">
    <property type="entry name" value="NAD(P)-bd_dom_sf"/>
</dbReference>
<feature type="domain" description="Enoyl reductase (ER)" evidence="1">
    <location>
        <begin position="15"/>
        <end position="320"/>
    </location>
</feature>
<dbReference type="Pfam" id="PF00107">
    <property type="entry name" value="ADH_zinc_N"/>
    <property type="match status" value="1"/>
</dbReference>
<dbReference type="Proteomes" id="UP001148786">
    <property type="component" value="Unassembled WGS sequence"/>
</dbReference>
<accession>A0A9W8K3E7</accession>
<dbReference type="InterPro" id="IPR047122">
    <property type="entry name" value="Trans-enoyl_RdTase-like"/>
</dbReference>
<comment type="caution">
    <text evidence="2">The sequence shown here is derived from an EMBL/GenBank/DDBJ whole genome shotgun (WGS) entry which is preliminary data.</text>
</comment>
<dbReference type="InterPro" id="IPR011032">
    <property type="entry name" value="GroES-like_sf"/>
</dbReference>
<dbReference type="InterPro" id="IPR013149">
    <property type="entry name" value="ADH-like_C"/>
</dbReference>
<dbReference type="Pfam" id="PF08240">
    <property type="entry name" value="ADH_N"/>
    <property type="match status" value="1"/>
</dbReference>
<dbReference type="Gene3D" id="3.90.180.10">
    <property type="entry name" value="Medium-chain alcohol dehydrogenases, catalytic domain"/>
    <property type="match status" value="2"/>
</dbReference>
<dbReference type="SUPFAM" id="SSF51735">
    <property type="entry name" value="NAD(P)-binding Rossmann-fold domains"/>
    <property type="match status" value="1"/>
</dbReference>
<evidence type="ECO:0000313" key="3">
    <source>
        <dbReference type="Proteomes" id="UP001148786"/>
    </source>
</evidence>
<organism evidence="2 3">
    <name type="scientific">Agrocybe chaxingu</name>
    <dbReference type="NCBI Taxonomy" id="84603"/>
    <lineage>
        <taxon>Eukaryota</taxon>
        <taxon>Fungi</taxon>
        <taxon>Dikarya</taxon>
        <taxon>Basidiomycota</taxon>
        <taxon>Agaricomycotina</taxon>
        <taxon>Agaricomycetes</taxon>
        <taxon>Agaricomycetidae</taxon>
        <taxon>Agaricales</taxon>
        <taxon>Agaricineae</taxon>
        <taxon>Strophariaceae</taxon>
        <taxon>Agrocybe</taxon>
    </lineage>
</organism>
<dbReference type="Gene3D" id="3.40.50.720">
    <property type="entry name" value="NAD(P)-binding Rossmann-like Domain"/>
    <property type="match status" value="1"/>
</dbReference>
<dbReference type="PANTHER" id="PTHR45348">
    <property type="entry name" value="HYPOTHETICAL OXIDOREDUCTASE (EUROFUNG)"/>
    <property type="match status" value="1"/>
</dbReference>